<evidence type="ECO:0000313" key="10">
    <source>
        <dbReference type="Proteomes" id="UP000280104"/>
    </source>
</evidence>
<dbReference type="PANTHER" id="PTHR31669:SF299">
    <property type="entry name" value="PROTEIN FAR1-RELATED SEQUENCE"/>
    <property type="match status" value="1"/>
</dbReference>
<dbReference type="AlphaFoldDB" id="A0A7H4LMY5"/>
<evidence type="ECO:0000259" key="8">
    <source>
        <dbReference type="PROSITE" id="PS50966"/>
    </source>
</evidence>
<dbReference type="EMBL" id="LS480641">
    <property type="protein sequence ID" value="SPT19974.1"/>
    <property type="molecule type" value="Genomic_DNA"/>
</dbReference>
<feature type="domain" description="SWIM-type" evidence="8">
    <location>
        <begin position="282"/>
        <end position="329"/>
    </location>
</feature>
<dbReference type="GO" id="GO:0006355">
    <property type="term" value="P:regulation of DNA-templated transcription"/>
    <property type="evidence" value="ECO:0007669"/>
    <property type="project" value="UniProtKB-UniRule"/>
</dbReference>
<dbReference type="InterPro" id="IPR018289">
    <property type="entry name" value="MULE_transposase_dom"/>
</dbReference>
<dbReference type="PANTHER" id="PTHR31669">
    <property type="entry name" value="PROTEIN FAR1-RELATED SEQUENCE 10-RELATED"/>
    <property type="match status" value="1"/>
</dbReference>
<protein>
    <recommendedName>
        <fullName evidence="6">Protein FAR1-RELATED SEQUENCE</fullName>
    </recommendedName>
</protein>
<dbReference type="InterPro" id="IPR031052">
    <property type="entry name" value="FHY3/FAR1"/>
</dbReference>
<feature type="region of interest" description="Disordered" evidence="7">
    <location>
        <begin position="408"/>
        <end position="480"/>
    </location>
</feature>
<gene>
    <name evidence="9" type="ORF">CAMPLR22A2D_LOCUS4601</name>
</gene>
<evidence type="ECO:0000256" key="1">
    <source>
        <dbReference type="ARBA" id="ARBA00005889"/>
    </source>
</evidence>
<dbReference type="PROSITE" id="PS50966">
    <property type="entry name" value="ZF_SWIM"/>
    <property type="match status" value="1"/>
</dbReference>
<evidence type="ECO:0000256" key="4">
    <source>
        <dbReference type="ARBA" id="ARBA00022833"/>
    </source>
</evidence>
<keyword evidence="4 6" id="KW-0862">Zinc</keyword>
<feature type="compositionally biased region" description="Polar residues" evidence="7">
    <location>
        <begin position="420"/>
        <end position="434"/>
    </location>
</feature>
<dbReference type="InterPro" id="IPR007527">
    <property type="entry name" value="Znf_SWIM"/>
</dbReference>
<dbReference type="Pfam" id="PF04434">
    <property type="entry name" value="SWIM"/>
    <property type="match status" value="1"/>
</dbReference>
<feature type="compositionally biased region" description="Basic and acidic residues" evidence="7">
    <location>
        <begin position="438"/>
        <end position="456"/>
    </location>
</feature>
<sequence length="541" mass="62783">MISYYALYGDVICFDTTYRKLDDGRPFGLIVGVNNHKKTTVFGATLVYDEIAKSFGWLFRTFLTAMSGKHPRTILTDEDAAMAKAISVVLPRSQHRLCVWHMNQNACKHLAGVVEEYKKFNADFQHCIYDIEEEDDFINEWNRMLDRYGLRDNTWLQRLFEKREQWALVYGRNTFSAHMSTTQRSESMNNELKRYISIKYDMLTFFEHFERLVADKRFVEVKCDFKASQTTPKLKAVDSYVLRQAATMYTPKIFKMFEEQVLRTLNYDTFLCDDSDKEQKVYTIKFHGTQREHVVRFDPNKEKVNCSCKKFEFAGILCSHCLKILDINNIKHIPKQYVLNRWTIDAKVLEITSNHNLQEDLKARMSNFYKDLCRMFIHIAARAAESDEAFDMAAKCVEQLARDVEKCLKNRTDPDPNPDVGNSSISEGPNIDSSRVSKHNEGLCRPRGMKVKEKTVRGSARPVGALEKAKTNKKKKTDDSLQLQPEMPFTIQMPMYNPILLGHLGENIGPGSARPVGDLEKAKKRRKRRPPIIYNYNLECL</sequence>
<evidence type="ECO:0000256" key="5">
    <source>
        <dbReference type="PROSITE-ProRule" id="PRU00325"/>
    </source>
</evidence>
<keyword evidence="6" id="KW-0539">Nucleus</keyword>
<proteinExistence type="inferred from homology"/>
<comment type="function">
    <text evidence="6">Putative transcription activator involved in regulating light control of development.</text>
</comment>
<evidence type="ECO:0000256" key="7">
    <source>
        <dbReference type="SAM" id="MobiDB-lite"/>
    </source>
</evidence>
<keyword evidence="2 6" id="KW-0479">Metal-binding</keyword>
<dbReference type="InterPro" id="IPR006564">
    <property type="entry name" value="Znf_PMZ"/>
</dbReference>
<evidence type="ECO:0000256" key="3">
    <source>
        <dbReference type="ARBA" id="ARBA00022771"/>
    </source>
</evidence>
<dbReference type="GO" id="GO:0005634">
    <property type="term" value="C:nucleus"/>
    <property type="evidence" value="ECO:0007669"/>
    <property type="project" value="UniProtKB-SubCell"/>
</dbReference>
<evidence type="ECO:0000256" key="2">
    <source>
        <dbReference type="ARBA" id="ARBA00022723"/>
    </source>
</evidence>
<dbReference type="Proteomes" id="UP000280104">
    <property type="component" value="Chromosome II"/>
</dbReference>
<comment type="similarity">
    <text evidence="1 6">Belongs to the FHY3/FAR1 family.</text>
</comment>
<accession>A0A7H4LMY5</accession>
<reference evidence="9 10" key="1">
    <citation type="submission" date="2018-05" db="EMBL/GenBank/DDBJ databases">
        <authorList>
            <person name="Thind KAUR A."/>
        </authorList>
    </citation>
    <scope>NUCLEOTIDE SEQUENCE [LARGE SCALE GENOMIC DNA]</scope>
</reference>
<organism evidence="9 10">
    <name type="scientific">Triticum aestivum</name>
    <name type="common">Wheat</name>
    <dbReference type="NCBI Taxonomy" id="4565"/>
    <lineage>
        <taxon>Eukaryota</taxon>
        <taxon>Viridiplantae</taxon>
        <taxon>Streptophyta</taxon>
        <taxon>Embryophyta</taxon>
        <taxon>Tracheophyta</taxon>
        <taxon>Spermatophyta</taxon>
        <taxon>Magnoliopsida</taxon>
        <taxon>Liliopsida</taxon>
        <taxon>Poales</taxon>
        <taxon>Poaceae</taxon>
        <taxon>BOP clade</taxon>
        <taxon>Pooideae</taxon>
        <taxon>Triticodae</taxon>
        <taxon>Triticeae</taxon>
        <taxon>Triticinae</taxon>
        <taxon>Triticum</taxon>
    </lineage>
</organism>
<name>A0A7H4LMY5_WHEAT</name>
<dbReference type="Pfam" id="PF10551">
    <property type="entry name" value="MULE"/>
    <property type="match status" value="1"/>
</dbReference>
<dbReference type="SMART" id="SM00575">
    <property type="entry name" value="ZnF_PMZ"/>
    <property type="match status" value="1"/>
</dbReference>
<comment type="subcellular location">
    <subcellularLocation>
        <location evidence="6">Nucleus</location>
    </subcellularLocation>
</comment>
<evidence type="ECO:0000256" key="6">
    <source>
        <dbReference type="RuleBase" id="RU367018"/>
    </source>
</evidence>
<evidence type="ECO:0000313" key="9">
    <source>
        <dbReference type="EMBL" id="SPT19974.1"/>
    </source>
</evidence>
<keyword evidence="3 5" id="KW-0863">Zinc-finger</keyword>
<dbReference type="GO" id="GO:0008270">
    <property type="term" value="F:zinc ion binding"/>
    <property type="evidence" value="ECO:0007669"/>
    <property type="project" value="UniProtKB-UniRule"/>
</dbReference>